<dbReference type="Pfam" id="PF25212">
    <property type="entry name" value="HVO_A0114"/>
    <property type="match status" value="1"/>
</dbReference>
<name>A0A158CJ11_9BURK</name>
<dbReference type="Proteomes" id="UP000054870">
    <property type="component" value="Unassembled WGS sequence"/>
</dbReference>
<gene>
    <name evidence="1" type="ORF">AWB75_05174</name>
</gene>
<evidence type="ECO:0000313" key="1">
    <source>
        <dbReference type="EMBL" id="SAK81866.1"/>
    </source>
</evidence>
<dbReference type="InterPro" id="IPR036390">
    <property type="entry name" value="WH_DNA-bd_sf"/>
</dbReference>
<evidence type="ECO:0000313" key="2">
    <source>
        <dbReference type="Proteomes" id="UP000054870"/>
    </source>
</evidence>
<accession>A0A158CJ11</accession>
<dbReference type="OrthoDB" id="9809537at2"/>
<comment type="caution">
    <text evidence="1">The sequence shown here is derived from an EMBL/GenBank/DDBJ whole genome shotgun (WGS) entry which is preliminary data.</text>
</comment>
<dbReference type="SUPFAM" id="SSF46785">
    <property type="entry name" value="Winged helix' DNA-binding domain"/>
    <property type="match status" value="1"/>
</dbReference>
<organism evidence="1 2">
    <name type="scientific">Caballeronia catudaia</name>
    <dbReference type="NCBI Taxonomy" id="1777136"/>
    <lineage>
        <taxon>Bacteria</taxon>
        <taxon>Pseudomonadati</taxon>
        <taxon>Pseudomonadota</taxon>
        <taxon>Betaproteobacteria</taxon>
        <taxon>Burkholderiales</taxon>
        <taxon>Burkholderiaceae</taxon>
        <taxon>Caballeronia</taxon>
    </lineage>
</organism>
<dbReference type="AlphaFoldDB" id="A0A158CJ11"/>
<dbReference type="EMBL" id="FCOF02000031">
    <property type="protein sequence ID" value="SAK81866.1"/>
    <property type="molecule type" value="Genomic_DNA"/>
</dbReference>
<keyword evidence="2" id="KW-1185">Reference proteome</keyword>
<reference evidence="1" key="1">
    <citation type="submission" date="2016-01" db="EMBL/GenBank/DDBJ databases">
        <authorList>
            <person name="Peeters C."/>
        </authorList>
    </citation>
    <scope>NUCLEOTIDE SEQUENCE [LARGE SCALE GENOMIC DNA]</scope>
    <source>
        <strain evidence="1">LMG 29318</strain>
    </source>
</reference>
<proteinExistence type="predicted"/>
<sequence>MNTVTLGVASREAITRSFAAAMRGEQQGEFISFATPELLLKTLTQLRWDILKKMTGAGAMSIRELARRVGRDVRRVHDDVLVLLNVGVLERAENGDIGFPYDAVHVDFTLQAEAA</sequence>
<protein>
    <submittedName>
        <fullName evidence="1">Uncharacterized protein</fullName>
    </submittedName>
</protein>